<evidence type="ECO:0000313" key="2">
    <source>
        <dbReference type="EMBL" id="PVM90597.1"/>
    </source>
</evidence>
<feature type="chain" id="PRO_5015557407" evidence="1">
    <location>
        <begin position="26"/>
        <end position="202"/>
    </location>
</feature>
<name>A0A2T9K3T0_9CAUL</name>
<sequence length="202" mass="20684">MMRLASSLAVAVAGLTLGLSQPAHTAERSSGACAAARVLLEDVFSRSPPEKTALDEASAGKGAGQFVRQIAERHGASFATDGWRSRETGAVVKPPSAAAIKAFMAARHVSATACDEVRLDAGARGALLGASYAAVAPADGVGRFTRALHTISRPVVSPDGTEALAYFSEGHAPLAAAGGLVLLRKSRDGAWKIAGHLSLWIS</sequence>
<organism evidence="2 3">
    <name type="scientific">Caulobacter endophyticus</name>
    <dbReference type="NCBI Taxonomy" id="2172652"/>
    <lineage>
        <taxon>Bacteria</taxon>
        <taxon>Pseudomonadati</taxon>
        <taxon>Pseudomonadota</taxon>
        <taxon>Alphaproteobacteria</taxon>
        <taxon>Caulobacterales</taxon>
        <taxon>Caulobacteraceae</taxon>
        <taxon>Caulobacter</taxon>
    </lineage>
</organism>
<dbReference type="EMBL" id="QDKQ01000034">
    <property type="protein sequence ID" value="PVM90597.1"/>
    <property type="molecule type" value="Genomic_DNA"/>
</dbReference>
<keyword evidence="3" id="KW-1185">Reference proteome</keyword>
<evidence type="ECO:0000313" key="3">
    <source>
        <dbReference type="Proteomes" id="UP000245073"/>
    </source>
</evidence>
<proteinExistence type="predicted"/>
<accession>A0A2T9K3T0</accession>
<dbReference type="Proteomes" id="UP000245073">
    <property type="component" value="Unassembled WGS sequence"/>
</dbReference>
<gene>
    <name evidence="2" type="ORF">DDF67_09180</name>
</gene>
<protein>
    <submittedName>
        <fullName evidence="2">Uncharacterized protein</fullName>
    </submittedName>
</protein>
<dbReference type="AlphaFoldDB" id="A0A2T9K3T0"/>
<feature type="signal peptide" evidence="1">
    <location>
        <begin position="1"/>
        <end position="25"/>
    </location>
</feature>
<evidence type="ECO:0000256" key="1">
    <source>
        <dbReference type="SAM" id="SignalP"/>
    </source>
</evidence>
<reference evidence="2 3" key="1">
    <citation type="submission" date="2018-04" db="EMBL/GenBank/DDBJ databases">
        <title>The genome sequence of Caulobacter sp. 744.</title>
        <authorList>
            <person name="Gao J."/>
            <person name="Sun J."/>
        </authorList>
    </citation>
    <scope>NUCLEOTIDE SEQUENCE [LARGE SCALE GENOMIC DNA]</scope>
    <source>
        <strain evidence="2 3">774</strain>
    </source>
</reference>
<keyword evidence="1" id="KW-0732">Signal</keyword>
<comment type="caution">
    <text evidence="2">The sequence shown here is derived from an EMBL/GenBank/DDBJ whole genome shotgun (WGS) entry which is preliminary data.</text>
</comment>